<evidence type="ECO:0000256" key="4">
    <source>
        <dbReference type="ARBA" id="ARBA00011738"/>
    </source>
</evidence>
<evidence type="ECO:0000256" key="7">
    <source>
        <dbReference type="ARBA" id="ARBA00022490"/>
    </source>
</evidence>
<keyword evidence="11 15" id="KW-0819">tRNA processing</keyword>
<evidence type="ECO:0000256" key="11">
    <source>
        <dbReference type="ARBA" id="ARBA00022694"/>
    </source>
</evidence>
<dbReference type="CDD" id="cd18080">
    <property type="entry name" value="TrmD-like"/>
    <property type="match status" value="1"/>
</dbReference>
<reference evidence="20" key="1">
    <citation type="submission" date="2017-09" db="EMBL/GenBank/DDBJ databases">
        <title>Depth-based differentiation of microbial function through sediment-hosted aquifers and enrichment of novel symbionts in the deep terrestrial subsurface.</title>
        <authorList>
            <person name="Probst A.J."/>
            <person name="Ladd B."/>
            <person name="Jarett J.K."/>
            <person name="Geller-Mcgrath D.E."/>
            <person name="Sieber C.M.K."/>
            <person name="Emerson J.B."/>
            <person name="Anantharaman K."/>
            <person name="Thomas B.C."/>
            <person name="Malmstrom R."/>
            <person name="Stieglmeier M."/>
            <person name="Klingl A."/>
            <person name="Woyke T."/>
            <person name="Ryan C.M."/>
            <person name="Banfield J.F."/>
        </authorList>
    </citation>
    <scope>NUCLEOTIDE SEQUENCE [LARGE SCALE GENOMIC DNA]</scope>
</reference>
<dbReference type="Gene3D" id="1.10.1270.20">
    <property type="entry name" value="tRNA(m1g37)methyltransferase, domain 2"/>
    <property type="match status" value="1"/>
</dbReference>
<dbReference type="InterPro" id="IPR029026">
    <property type="entry name" value="tRNA_m1G_MTases_N"/>
</dbReference>
<dbReference type="AlphaFoldDB" id="A0A2M7VF43"/>
<evidence type="ECO:0000256" key="3">
    <source>
        <dbReference type="ARBA" id="ARBA00007630"/>
    </source>
</evidence>
<dbReference type="HAMAP" id="MF_00605">
    <property type="entry name" value="TrmD"/>
    <property type="match status" value="1"/>
</dbReference>
<dbReference type="FunFam" id="3.40.1280.10:FF:000001">
    <property type="entry name" value="tRNA (guanine-N(1)-)-methyltransferase"/>
    <property type="match status" value="1"/>
</dbReference>
<evidence type="ECO:0000313" key="20">
    <source>
        <dbReference type="Proteomes" id="UP000230405"/>
    </source>
</evidence>
<comment type="subcellular location">
    <subcellularLocation>
        <location evidence="2 15 17">Cytoplasm</location>
    </subcellularLocation>
</comment>
<keyword evidence="7 15" id="KW-0963">Cytoplasm</keyword>
<dbReference type="EC" id="2.1.1.228" evidence="5 15"/>
<dbReference type="PANTHER" id="PTHR46417:SF1">
    <property type="entry name" value="TRNA (GUANINE-N(1)-)-METHYLTRANSFERASE"/>
    <property type="match status" value="1"/>
</dbReference>
<comment type="similarity">
    <text evidence="3 15 17">Belongs to the RNA methyltransferase TrmD family.</text>
</comment>
<comment type="function">
    <text evidence="1 15 17">Specifically methylates guanosine-37 in various tRNAs.</text>
</comment>
<evidence type="ECO:0000256" key="12">
    <source>
        <dbReference type="ARBA" id="ARBA00029736"/>
    </source>
</evidence>
<dbReference type="InterPro" id="IPR023148">
    <property type="entry name" value="tRNA_m1G_MeTrfase_C_sf"/>
</dbReference>
<feature type="domain" description="tRNA methyltransferase TRMD/TRM10-type" evidence="18">
    <location>
        <begin position="6"/>
        <end position="218"/>
    </location>
</feature>
<evidence type="ECO:0000256" key="5">
    <source>
        <dbReference type="ARBA" id="ARBA00012807"/>
    </source>
</evidence>
<evidence type="ECO:0000256" key="13">
    <source>
        <dbReference type="ARBA" id="ARBA00033392"/>
    </source>
</evidence>
<dbReference type="Gene3D" id="3.40.1280.10">
    <property type="match status" value="1"/>
</dbReference>
<dbReference type="GO" id="GO:0052906">
    <property type="term" value="F:tRNA (guanine(37)-N1)-methyltransferase activity"/>
    <property type="evidence" value="ECO:0007669"/>
    <property type="project" value="UniProtKB-UniRule"/>
</dbReference>
<organism evidence="19 20">
    <name type="scientific">Candidatus Komeilibacteria bacterium CG_4_10_14_0_2_um_filter_37_10</name>
    <dbReference type="NCBI Taxonomy" id="1974470"/>
    <lineage>
        <taxon>Bacteria</taxon>
        <taxon>Candidatus Komeiliibacteriota</taxon>
    </lineage>
</organism>
<evidence type="ECO:0000313" key="19">
    <source>
        <dbReference type="EMBL" id="PIZ99019.1"/>
    </source>
</evidence>
<dbReference type="NCBIfam" id="NF000648">
    <property type="entry name" value="PRK00026.1"/>
    <property type="match status" value="1"/>
</dbReference>
<dbReference type="Proteomes" id="UP000230405">
    <property type="component" value="Unassembled WGS sequence"/>
</dbReference>
<dbReference type="Pfam" id="PF01746">
    <property type="entry name" value="tRNA_m1G_MT"/>
    <property type="match status" value="1"/>
</dbReference>
<evidence type="ECO:0000256" key="10">
    <source>
        <dbReference type="ARBA" id="ARBA00022691"/>
    </source>
</evidence>
<dbReference type="SUPFAM" id="SSF75217">
    <property type="entry name" value="alpha/beta knot"/>
    <property type="match status" value="1"/>
</dbReference>
<comment type="caution">
    <text evidence="19">The sequence shown here is derived from an EMBL/GenBank/DDBJ whole genome shotgun (WGS) entry which is preliminary data.</text>
</comment>
<dbReference type="InterPro" id="IPR002649">
    <property type="entry name" value="tRNA_m1G_MeTrfase_TrmD"/>
</dbReference>
<protein>
    <recommendedName>
        <fullName evidence="6 15">tRNA (guanine-N(1)-)-methyltransferase</fullName>
        <ecNumber evidence="5 15">2.1.1.228</ecNumber>
    </recommendedName>
    <alternativeName>
        <fullName evidence="12 15">M1G-methyltransferase</fullName>
    </alternativeName>
    <alternativeName>
        <fullName evidence="13 15">tRNA [GM37] methyltransferase</fullName>
    </alternativeName>
</protein>
<dbReference type="EMBL" id="PFPO01000050">
    <property type="protein sequence ID" value="PIZ99019.1"/>
    <property type="molecule type" value="Genomic_DNA"/>
</dbReference>
<evidence type="ECO:0000256" key="8">
    <source>
        <dbReference type="ARBA" id="ARBA00022603"/>
    </source>
</evidence>
<evidence type="ECO:0000256" key="15">
    <source>
        <dbReference type="HAMAP-Rule" id="MF_00605"/>
    </source>
</evidence>
<proteinExistence type="inferred from homology"/>
<evidence type="ECO:0000256" key="1">
    <source>
        <dbReference type="ARBA" id="ARBA00002634"/>
    </source>
</evidence>
<keyword evidence="9 15" id="KW-0808">Transferase</keyword>
<name>A0A2M7VF43_9BACT</name>
<feature type="binding site" evidence="15 16">
    <location>
        <position position="114"/>
    </location>
    <ligand>
        <name>S-adenosyl-L-methionine</name>
        <dbReference type="ChEBI" id="CHEBI:59789"/>
    </ligand>
</feature>
<evidence type="ECO:0000256" key="16">
    <source>
        <dbReference type="PIRSR" id="PIRSR000386-1"/>
    </source>
</evidence>
<evidence type="ECO:0000256" key="2">
    <source>
        <dbReference type="ARBA" id="ARBA00004496"/>
    </source>
</evidence>
<feature type="binding site" evidence="15 16">
    <location>
        <begin position="133"/>
        <end position="138"/>
    </location>
    <ligand>
        <name>S-adenosyl-L-methionine</name>
        <dbReference type="ChEBI" id="CHEBI:59789"/>
    </ligand>
</feature>
<evidence type="ECO:0000256" key="6">
    <source>
        <dbReference type="ARBA" id="ARBA00014679"/>
    </source>
</evidence>
<dbReference type="InterPro" id="IPR029028">
    <property type="entry name" value="Alpha/beta_knot_MTases"/>
</dbReference>
<keyword evidence="8 15" id="KW-0489">Methyltransferase</keyword>
<dbReference type="InterPro" id="IPR016009">
    <property type="entry name" value="tRNA_MeTrfase_TRMD/TRM10"/>
</dbReference>
<dbReference type="GO" id="GO:0005829">
    <property type="term" value="C:cytosol"/>
    <property type="evidence" value="ECO:0007669"/>
    <property type="project" value="TreeGrafter"/>
</dbReference>
<evidence type="ECO:0000256" key="14">
    <source>
        <dbReference type="ARBA" id="ARBA00047783"/>
    </source>
</evidence>
<keyword evidence="10 15" id="KW-0949">S-adenosyl-L-methionine</keyword>
<gene>
    <name evidence="15" type="primary">trmD</name>
    <name evidence="19" type="ORF">COX77_02690</name>
</gene>
<comment type="catalytic activity">
    <reaction evidence="14 15 17">
        <text>guanosine(37) in tRNA + S-adenosyl-L-methionine = N(1)-methylguanosine(37) in tRNA + S-adenosyl-L-homocysteine + H(+)</text>
        <dbReference type="Rhea" id="RHEA:36899"/>
        <dbReference type="Rhea" id="RHEA-COMP:10145"/>
        <dbReference type="Rhea" id="RHEA-COMP:10147"/>
        <dbReference type="ChEBI" id="CHEBI:15378"/>
        <dbReference type="ChEBI" id="CHEBI:57856"/>
        <dbReference type="ChEBI" id="CHEBI:59789"/>
        <dbReference type="ChEBI" id="CHEBI:73542"/>
        <dbReference type="ChEBI" id="CHEBI:74269"/>
        <dbReference type="EC" id="2.1.1.228"/>
    </reaction>
</comment>
<evidence type="ECO:0000256" key="9">
    <source>
        <dbReference type="ARBA" id="ARBA00022679"/>
    </source>
</evidence>
<evidence type="ECO:0000256" key="17">
    <source>
        <dbReference type="RuleBase" id="RU003464"/>
    </source>
</evidence>
<evidence type="ECO:0000259" key="18">
    <source>
        <dbReference type="Pfam" id="PF01746"/>
    </source>
</evidence>
<dbReference type="NCBIfam" id="TIGR00088">
    <property type="entry name" value="trmD"/>
    <property type="match status" value="1"/>
</dbReference>
<sequence>MIKKDFHIISAFPRLLDSYYQDSILQRAQKKKLINIYNHDLRDYTKNKHRQVDDVPYGGGVGMVLQIEPIWLCWQKIRKKKRSKTILLTPAGERLNQELVKKLAKEDQLIFICGHYEGVDARVENFCDLPVSIGDYVLTGGELGAAVIIDAVTRLMPGVLGKLESTIDESHSKAGVLEYPQYTRPENFPLNSRKTYSVPSVLLSGNHQLIKEWREKNRAR</sequence>
<dbReference type="PANTHER" id="PTHR46417">
    <property type="entry name" value="TRNA (GUANINE-N(1)-)-METHYLTRANSFERASE"/>
    <property type="match status" value="1"/>
</dbReference>
<accession>A0A2M7VF43</accession>
<dbReference type="PIRSF" id="PIRSF000386">
    <property type="entry name" value="tRNA_mtase"/>
    <property type="match status" value="1"/>
</dbReference>
<comment type="subunit">
    <text evidence="4 15 17">Homodimer.</text>
</comment>
<dbReference type="GO" id="GO:0002939">
    <property type="term" value="P:tRNA N1-guanine methylation"/>
    <property type="evidence" value="ECO:0007669"/>
    <property type="project" value="TreeGrafter"/>
</dbReference>